<feature type="transmembrane region" description="Helical" evidence="2">
    <location>
        <begin position="270"/>
        <end position="288"/>
    </location>
</feature>
<dbReference type="InterPro" id="IPR001633">
    <property type="entry name" value="EAL_dom"/>
</dbReference>
<comment type="caution">
    <text evidence="5">The sequence shown here is derived from an EMBL/GenBank/DDBJ whole genome shotgun (WGS) entry which is preliminary data.</text>
</comment>
<dbReference type="InterPro" id="IPR050706">
    <property type="entry name" value="Cyclic-di-GMP_PDE-like"/>
</dbReference>
<gene>
    <name evidence="5" type="ORF">Ate02nite_33110</name>
</gene>
<dbReference type="InterPro" id="IPR043128">
    <property type="entry name" value="Rev_trsase/Diguanyl_cyclase"/>
</dbReference>
<evidence type="ECO:0000256" key="1">
    <source>
        <dbReference type="SAM" id="MobiDB-lite"/>
    </source>
</evidence>
<dbReference type="PANTHER" id="PTHR33121:SF70">
    <property type="entry name" value="SIGNALING PROTEIN YKOW"/>
    <property type="match status" value="1"/>
</dbReference>
<dbReference type="PROSITE" id="PS50883">
    <property type="entry name" value="EAL"/>
    <property type="match status" value="1"/>
</dbReference>
<dbReference type="InterPro" id="IPR035919">
    <property type="entry name" value="EAL_sf"/>
</dbReference>
<dbReference type="Proteomes" id="UP000623608">
    <property type="component" value="Unassembled WGS sequence"/>
</dbReference>
<reference evidence="5" key="1">
    <citation type="submission" date="2021-01" db="EMBL/GenBank/DDBJ databases">
        <title>Whole genome shotgun sequence of Actinoplanes tereljensis NBRC 105297.</title>
        <authorList>
            <person name="Komaki H."/>
            <person name="Tamura T."/>
        </authorList>
    </citation>
    <scope>NUCLEOTIDE SEQUENCE</scope>
    <source>
        <strain evidence="5">NBRC 105297</strain>
    </source>
</reference>
<feature type="domain" description="GGDEF" evidence="4">
    <location>
        <begin position="370"/>
        <end position="501"/>
    </location>
</feature>
<evidence type="ECO:0000259" key="4">
    <source>
        <dbReference type="PROSITE" id="PS50887"/>
    </source>
</evidence>
<feature type="transmembrane region" description="Helical" evidence="2">
    <location>
        <begin position="105"/>
        <end position="126"/>
    </location>
</feature>
<feature type="transmembrane region" description="Helical" evidence="2">
    <location>
        <begin position="171"/>
        <end position="192"/>
    </location>
</feature>
<dbReference type="SMART" id="SM00267">
    <property type="entry name" value="GGDEF"/>
    <property type="match status" value="1"/>
</dbReference>
<evidence type="ECO:0000259" key="3">
    <source>
        <dbReference type="PROSITE" id="PS50883"/>
    </source>
</evidence>
<feature type="region of interest" description="Disordered" evidence="1">
    <location>
        <begin position="767"/>
        <end position="787"/>
    </location>
</feature>
<feature type="compositionally biased region" description="Polar residues" evidence="1">
    <location>
        <begin position="778"/>
        <end position="787"/>
    </location>
</feature>
<dbReference type="Gene3D" id="3.20.20.450">
    <property type="entry name" value="EAL domain"/>
    <property type="match status" value="1"/>
</dbReference>
<feature type="transmembrane region" description="Helical" evidence="2">
    <location>
        <begin position="138"/>
        <end position="159"/>
    </location>
</feature>
<keyword evidence="6" id="KW-1185">Reference proteome</keyword>
<evidence type="ECO:0000313" key="6">
    <source>
        <dbReference type="Proteomes" id="UP000623608"/>
    </source>
</evidence>
<dbReference type="Pfam" id="PF00563">
    <property type="entry name" value="EAL"/>
    <property type="match status" value="1"/>
</dbReference>
<feature type="transmembrane region" description="Helical" evidence="2">
    <location>
        <begin position="294"/>
        <end position="313"/>
    </location>
</feature>
<dbReference type="PANTHER" id="PTHR33121">
    <property type="entry name" value="CYCLIC DI-GMP PHOSPHODIESTERASE PDEF"/>
    <property type="match status" value="1"/>
</dbReference>
<evidence type="ECO:0008006" key="7">
    <source>
        <dbReference type="Google" id="ProtNLM"/>
    </source>
</evidence>
<dbReference type="EMBL" id="BOMY01000022">
    <property type="protein sequence ID" value="GIF20581.1"/>
    <property type="molecule type" value="Genomic_DNA"/>
</dbReference>
<protein>
    <recommendedName>
        <fullName evidence="7">Diguanylate cyclase (GGDEF)-like protein</fullName>
    </recommendedName>
</protein>
<feature type="transmembrane region" description="Helical" evidence="2">
    <location>
        <begin position="73"/>
        <end position="93"/>
    </location>
</feature>
<dbReference type="SUPFAM" id="SSF141868">
    <property type="entry name" value="EAL domain-like"/>
    <property type="match status" value="1"/>
</dbReference>
<name>A0A919NKS0_9ACTN</name>
<sequence>MPKALTSRGISALTVLGAVLFVFTVGWFLIGLVHVWAHPALGWAALPIMAVLAGQACLRVSRRADLSATGRSFWLRIGLASLVLAAGVISNAIDATGGPGAPSRYVSPLTSALLLGLLFFAFGAMLRLTSWQRTGPEWIRFGLDATIVLVTVGVLVWHYSVRHMWLTNIGALLPVVGVITLVLIAALAMVKMTFAGSGHLDRRALAIITAGVALAAAGGALAPYLRGTPQLSGTMLAAAAVSLALQLAAERQLRAPVTAPIHSSARRFTLLPYFALAAADLTLIAATAQTGRELLLLVLCAVVLSVLVAVRQVSALRENNRLLDTVDGNMRQMREYQEQLDHEVTHDPLTGMPNRTMFTAALAASLAAGEPFHMALLDIDDFKVINDRLGHNTGDQMLRTIGDRLAATIGPGDVAARLGGDEFTVLLAARTDAEAAAVLDRLLDAVRQPLIVGRHEMTPKISMGATGHEPGDTPEELMRRADVAMYAAKSVGGDRWTWFDPIMDQLAAEDAVLGADLMRAIGRDELFMLYQPIVELPHGKFAGVEALVRWRHPEHGLISPAVFIPLAERSGYILELGRWVLEQVVRQAADWQREYGDRAPEKVSVNISARQLQEPGFAAEMAALLAREGVDVRGLVAEVTETAVLGTGTALDAVKALNALGLRVALDDFGTGQSSLSLLVNCPVQILKVDKSFVDGVTTDSPQAVIVDSLITITQGLRIEAVAEGVETAEQAERLHRVGYRLAQGFHFARPLPAEDVVLLFDQDGAGDGQSGQREKTTSLFRSGSSM</sequence>
<dbReference type="GO" id="GO:0071111">
    <property type="term" value="F:cyclic-guanylate-specific phosphodiesterase activity"/>
    <property type="evidence" value="ECO:0007669"/>
    <property type="project" value="InterPro"/>
</dbReference>
<dbReference type="InterPro" id="IPR029787">
    <property type="entry name" value="Nucleotide_cyclase"/>
</dbReference>
<keyword evidence="2" id="KW-0472">Membrane</keyword>
<dbReference type="Pfam" id="PF00990">
    <property type="entry name" value="GGDEF"/>
    <property type="match status" value="1"/>
</dbReference>
<evidence type="ECO:0000256" key="2">
    <source>
        <dbReference type="SAM" id="Phobius"/>
    </source>
</evidence>
<evidence type="ECO:0000313" key="5">
    <source>
        <dbReference type="EMBL" id="GIF20581.1"/>
    </source>
</evidence>
<keyword evidence="2" id="KW-0812">Transmembrane</keyword>
<feature type="transmembrane region" description="Helical" evidence="2">
    <location>
        <begin position="12"/>
        <end position="37"/>
    </location>
</feature>
<dbReference type="SUPFAM" id="SSF55073">
    <property type="entry name" value="Nucleotide cyclase"/>
    <property type="match status" value="1"/>
</dbReference>
<feature type="domain" description="EAL" evidence="3">
    <location>
        <begin position="510"/>
        <end position="765"/>
    </location>
</feature>
<keyword evidence="2" id="KW-1133">Transmembrane helix</keyword>
<dbReference type="RefSeq" id="WP_203806325.1">
    <property type="nucleotide sequence ID" value="NZ_BOMY01000022.1"/>
</dbReference>
<accession>A0A919NKS0</accession>
<dbReference type="InterPro" id="IPR000160">
    <property type="entry name" value="GGDEF_dom"/>
</dbReference>
<dbReference type="NCBIfam" id="TIGR00254">
    <property type="entry name" value="GGDEF"/>
    <property type="match status" value="1"/>
</dbReference>
<organism evidence="5 6">
    <name type="scientific">Paractinoplanes tereljensis</name>
    <dbReference type="NCBI Taxonomy" id="571912"/>
    <lineage>
        <taxon>Bacteria</taxon>
        <taxon>Bacillati</taxon>
        <taxon>Actinomycetota</taxon>
        <taxon>Actinomycetes</taxon>
        <taxon>Micromonosporales</taxon>
        <taxon>Micromonosporaceae</taxon>
        <taxon>Paractinoplanes</taxon>
    </lineage>
</organism>
<dbReference type="CDD" id="cd01948">
    <property type="entry name" value="EAL"/>
    <property type="match status" value="1"/>
</dbReference>
<dbReference type="AlphaFoldDB" id="A0A919NKS0"/>
<dbReference type="SMART" id="SM00052">
    <property type="entry name" value="EAL"/>
    <property type="match status" value="1"/>
</dbReference>
<feature type="transmembrane region" description="Helical" evidence="2">
    <location>
        <begin position="43"/>
        <end position="61"/>
    </location>
</feature>
<dbReference type="CDD" id="cd01949">
    <property type="entry name" value="GGDEF"/>
    <property type="match status" value="1"/>
</dbReference>
<dbReference type="PROSITE" id="PS50887">
    <property type="entry name" value="GGDEF"/>
    <property type="match status" value="1"/>
</dbReference>
<feature type="transmembrane region" description="Helical" evidence="2">
    <location>
        <begin position="204"/>
        <end position="225"/>
    </location>
</feature>
<proteinExistence type="predicted"/>
<dbReference type="Gene3D" id="3.30.70.270">
    <property type="match status" value="1"/>
</dbReference>